<sequence>MLHLEIVGMSPRAGGAMRIGYTDRSASVTPTLREAHTPSLLLSRRGLSRGVLDEHPSLEIVTATNFTKTIADAIANYQEPLSSQQSSPTITEDAASSGQSLQGDLCATGYTTERSSVESSYSWDEFDRQAAKTVQRLFDEIDSVLFELRSNQAEHSIYKECQEWGTLFPHLRVLGRQLVPGQEVGYEMIERELTRPSTTSSMGIEEVTDQDLSLNSTDSQG</sequence>
<accession>A0A9D4LRP1</accession>
<reference evidence="4" key="2">
    <citation type="submission" date="2020-11" db="EMBL/GenBank/DDBJ databases">
        <authorList>
            <person name="McCartney M.A."/>
            <person name="Auch B."/>
            <person name="Kono T."/>
            <person name="Mallez S."/>
            <person name="Becker A."/>
            <person name="Gohl D.M."/>
            <person name="Silverstein K.A.T."/>
            <person name="Koren S."/>
            <person name="Bechman K.B."/>
            <person name="Herman A."/>
            <person name="Abrahante J.E."/>
            <person name="Garbe J."/>
        </authorList>
    </citation>
    <scope>NUCLEOTIDE SEQUENCE</scope>
    <source>
        <strain evidence="4">Duluth1</strain>
        <tissue evidence="4">Whole animal</tissue>
    </source>
</reference>
<feature type="region of interest" description="Disordered" evidence="2">
    <location>
        <begin position="81"/>
        <end position="101"/>
    </location>
</feature>
<protein>
    <recommendedName>
        <fullName evidence="3">DUF3719 domain-containing protein</fullName>
    </recommendedName>
</protein>
<feature type="domain" description="DUF3719" evidence="3">
    <location>
        <begin position="145"/>
        <end position="192"/>
    </location>
</feature>
<dbReference type="PANTHER" id="PTHR31997">
    <property type="entry name" value="AGAP003710-PA"/>
    <property type="match status" value="1"/>
</dbReference>
<proteinExistence type="inferred from homology"/>
<evidence type="ECO:0000256" key="2">
    <source>
        <dbReference type="SAM" id="MobiDB-lite"/>
    </source>
</evidence>
<feature type="non-terminal residue" evidence="4">
    <location>
        <position position="1"/>
    </location>
</feature>
<name>A0A9D4LRP1_DREPO</name>
<comment type="caution">
    <text evidence="4">The sequence shown here is derived from an EMBL/GenBank/DDBJ whole genome shotgun (WGS) entry which is preliminary data.</text>
</comment>
<dbReference type="InterPro" id="IPR022194">
    <property type="entry name" value="DUF3719"/>
</dbReference>
<keyword evidence="5" id="KW-1185">Reference proteome</keyword>
<dbReference type="EMBL" id="JAIWYP010000002">
    <property type="protein sequence ID" value="KAH3862548.1"/>
    <property type="molecule type" value="Genomic_DNA"/>
</dbReference>
<evidence type="ECO:0000313" key="5">
    <source>
        <dbReference type="Proteomes" id="UP000828390"/>
    </source>
</evidence>
<dbReference type="AlphaFoldDB" id="A0A9D4LRP1"/>
<evidence type="ECO:0000256" key="1">
    <source>
        <dbReference type="ARBA" id="ARBA00008309"/>
    </source>
</evidence>
<dbReference type="Proteomes" id="UP000828390">
    <property type="component" value="Unassembled WGS sequence"/>
</dbReference>
<reference evidence="4" key="1">
    <citation type="journal article" date="2019" name="bioRxiv">
        <title>The Genome of the Zebra Mussel, Dreissena polymorpha: A Resource for Invasive Species Research.</title>
        <authorList>
            <person name="McCartney M.A."/>
            <person name="Auch B."/>
            <person name="Kono T."/>
            <person name="Mallez S."/>
            <person name="Zhang Y."/>
            <person name="Obille A."/>
            <person name="Becker A."/>
            <person name="Abrahante J.E."/>
            <person name="Garbe J."/>
            <person name="Badalamenti J.P."/>
            <person name="Herman A."/>
            <person name="Mangelson H."/>
            <person name="Liachko I."/>
            <person name="Sullivan S."/>
            <person name="Sone E.D."/>
            <person name="Koren S."/>
            <person name="Silverstein K.A.T."/>
            <person name="Beckman K.B."/>
            <person name="Gohl D.M."/>
        </authorList>
    </citation>
    <scope>NUCLEOTIDE SEQUENCE</scope>
    <source>
        <strain evidence="4">Duluth1</strain>
        <tissue evidence="4">Whole animal</tissue>
    </source>
</reference>
<evidence type="ECO:0000313" key="4">
    <source>
        <dbReference type="EMBL" id="KAH3862548.1"/>
    </source>
</evidence>
<dbReference type="PANTHER" id="PTHR31997:SF1">
    <property type="entry name" value="AGAP003710-PA"/>
    <property type="match status" value="1"/>
</dbReference>
<organism evidence="4 5">
    <name type="scientific">Dreissena polymorpha</name>
    <name type="common">Zebra mussel</name>
    <name type="synonym">Mytilus polymorpha</name>
    <dbReference type="NCBI Taxonomy" id="45954"/>
    <lineage>
        <taxon>Eukaryota</taxon>
        <taxon>Metazoa</taxon>
        <taxon>Spiralia</taxon>
        <taxon>Lophotrochozoa</taxon>
        <taxon>Mollusca</taxon>
        <taxon>Bivalvia</taxon>
        <taxon>Autobranchia</taxon>
        <taxon>Heteroconchia</taxon>
        <taxon>Euheterodonta</taxon>
        <taxon>Imparidentia</taxon>
        <taxon>Neoheterodontei</taxon>
        <taxon>Myida</taxon>
        <taxon>Dreissenoidea</taxon>
        <taxon>Dreissenidae</taxon>
        <taxon>Dreissena</taxon>
    </lineage>
</organism>
<dbReference type="InterPro" id="IPR039630">
    <property type="entry name" value="FAM149"/>
</dbReference>
<dbReference type="Pfam" id="PF12516">
    <property type="entry name" value="DUF3719"/>
    <property type="match status" value="1"/>
</dbReference>
<comment type="similarity">
    <text evidence="1">Belongs to the FAM149 family.</text>
</comment>
<evidence type="ECO:0000259" key="3">
    <source>
        <dbReference type="Pfam" id="PF12516"/>
    </source>
</evidence>
<gene>
    <name evidence="4" type="ORF">DPMN_025515</name>
</gene>
<feature type="region of interest" description="Disordered" evidence="2">
    <location>
        <begin position="194"/>
        <end position="221"/>
    </location>
</feature>
<feature type="compositionally biased region" description="Polar residues" evidence="2">
    <location>
        <begin position="210"/>
        <end position="221"/>
    </location>
</feature>